<dbReference type="NCBIfam" id="NF011080">
    <property type="entry name" value="PRK14508.1-3"/>
    <property type="match status" value="1"/>
</dbReference>
<evidence type="ECO:0000313" key="12">
    <source>
        <dbReference type="Proteomes" id="UP000008801"/>
    </source>
</evidence>
<evidence type="ECO:0000256" key="8">
    <source>
        <dbReference type="ARBA" id="ARBA00031423"/>
    </source>
</evidence>
<reference evidence="11 12" key="2">
    <citation type="submission" date="2010-03" db="EMBL/GenBank/DDBJ databases">
        <authorList>
            <person name="Pajon A."/>
        </authorList>
    </citation>
    <scope>NUCLEOTIDE SEQUENCE [LARGE SCALE GENOMIC DNA]</scope>
    <source>
        <strain evidence="11 12">T2-87</strain>
    </source>
</reference>
<evidence type="ECO:0000256" key="6">
    <source>
        <dbReference type="ARBA" id="ARBA00022679"/>
    </source>
</evidence>
<keyword evidence="6 10" id="KW-0808">Transferase</keyword>
<dbReference type="PANTHER" id="PTHR32438">
    <property type="entry name" value="4-ALPHA-GLUCANOTRANSFERASE DPE1, CHLOROPLASTIC/AMYLOPLASTIC"/>
    <property type="match status" value="1"/>
</dbReference>
<evidence type="ECO:0000313" key="11">
    <source>
        <dbReference type="EMBL" id="CBK88814.1"/>
    </source>
</evidence>
<proteinExistence type="inferred from homology"/>
<evidence type="ECO:0000256" key="2">
    <source>
        <dbReference type="ARBA" id="ARBA00005684"/>
    </source>
</evidence>
<name>D4JF42_9FIRM</name>
<evidence type="ECO:0000256" key="10">
    <source>
        <dbReference type="RuleBase" id="RU361207"/>
    </source>
</evidence>
<dbReference type="STRING" id="717960.EC1_14420"/>
<evidence type="ECO:0000256" key="1">
    <source>
        <dbReference type="ARBA" id="ARBA00000439"/>
    </source>
</evidence>
<comment type="similarity">
    <text evidence="2 10">Belongs to the disproportionating enzyme family.</text>
</comment>
<dbReference type="PANTHER" id="PTHR32438:SF5">
    <property type="entry name" value="4-ALPHA-GLUCANOTRANSFERASE DPE1, CHLOROPLASTIC_AMYLOPLASTIC"/>
    <property type="match status" value="1"/>
</dbReference>
<dbReference type="CAZy" id="GH77">
    <property type="family name" value="Glycoside Hydrolase Family 77"/>
</dbReference>
<gene>
    <name evidence="11" type="ORF">EC1_14420</name>
</gene>
<dbReference type="GO" id="GO:0004134">
    <property type="term" value="F:4-alpha-glucanotransferase activity"/>
    <property type="evidence" value="ECO:0007669"/>
    <property type="project" value="UniProtKB-EC"/>
</dbReference>
<dbReference type="SUPFAM" id="SSF51445">
    <property type="entry name" value="(Trans)glycosidases"/>
    <property type="match status" value="1"/>
</dbReference>
<dbReference type="NCBIfam" id="NF011079">
    <property type="entry name" value="PRK14508.1-2"/>
    <property type="match status" value="1"/>
</dbReference>
<protein>
    <recommendedName>
        <fullName evidence="4 10">4-alpha-glucanotransferase</fullName>
        <ecNumber evidence="3 10">2.4.1.25</ecNumber>
    </recommendedName>
    <alternativeName>
        <fullName evidence="8 10">Amylomaltase</fullName>
    </alternativeName>
    <alternativeName>
        <fullName evidence="9 10">Disproportionating enzyme</fullName>
    </alternativeName>
</protein>
<dbReference type="HOGENOM" id="CLU_014132_1_0_9"/>
<dbReference type="PATRIC" id="fig|717960.3.peg.927"/>
<accession>D4JF42</accession>
<dbReference type="EMBL" id="FP929041">
    <property type="protein sequence ID" value="CBK88814.1"/>
    <property type="molecule type" value="Genomic_DNA"/>
</dbReference>
<evidence type="ECO:0000256" key="4">
    <source>
        <dbReference type="ARBA" id="ARBA00020295"/>
    </source>
</evidence>
<dbReference type="Proteomes" id="UP000008801">
    <property type="component" value="Chromosome"/>
</dbReference>
<dbReference type="InterPro" id="IPR017853">
    <property type="entry name" value="GH"/>
</dbReference>
<evidence type="ECO:0000256" key="5">
    <source>
        <dbReference type="ARBA" id="ARBA00022676"/>
    </source>
</evidence>
<dbReference type="KEGG" id="euc:EC1_14420"/>
<comment type="catalytic activity">
    <reaction evidence="1 10">
        <text>Transfers a segment of a (1-&gt;4)-alpha-D-glucan to a new position in an acceptor, which may be glucose or a (1-&gt;4)-alpha-D-glucan.</text>
        <dbReference type="EC" id="2.4.1.25"/>
    </reaction>
</comment>
<dbReference type="AlphaFoldDB" id="D4JF42"/>
<evidence type="ECO:0000256" key="9">
    <source>
        <dbReference type="ARBA" id="ARBA00031501"/>
    </source>
</evidence>
<reference evidence="11 12" key="1">
    <citation type="submission" date="2010-03" db="EMBL/GenBank/DDBJ databases">
        <title>The genome sequence of Eubacterium cylindroides T2-87.</title>
        <authorList>
            <consortium name="metaHIT consortium -- http://www.metahit.eu/"/>
            <person name="Pajon A."/>
            <person name="Turner K."/>
            <person name="Parkhill J."/>
            <person name="Duncan S."/>
            <person name="Flint H."/>
        </authorList>
    </citation>
    <scope>NUCLEOTIDE SEQUENCE [LARGE SCALE GENOMIC DNA]</scope>
    <source>
        <strain evidence="11 12">T2-87</strain>
    </source>
</reference>
<keyword evidence="5 10" id="KW-0328">Glycosyltransferase</keyword>
<dbReference type="EC" id="2.4.1.25" evidence="3 10"/>
<evidence type="ECO:0000256" key="3">
    <source>
        <dbReference type="ARBA" id="ARBA00012560"/>
    </source>
</evidence>
<dbReference type="InterPro" id="IPR003385">
    <property type="entry name" value="Glyco_hydro_77"/>
</dbReference>
<dbReference type="GO" id="GO:0005975">
    <property type="term" value="P:carbohydrate metabolic process"/>
    <property type="evidence" value="ECO:0007669"/>
    <property type="project" value="InterPro"/>
</dbReference>
<dbReference type="Pfam" id="PF02446">
    <property type="entry name" value="Glyco_hydro_77"/>
    <property type="match status" value="1"/>
</dbReference>
<sequence length="497" mass="58388">MTRRAGILAPVSTLGGAHGIGDFGKSAYEFVDLIKKAGFKVWQILPLNPVGYGNSPYQPYSSYAGDEIYISLELLVEWGLLKSEEIDEYLEEGSSIDYPKVRSFKETYLHMAFERCMETGIERDGFHYFKEKHPWLFNYAAFITLKKKHDLKCWLEWPVEEQEWPDTYQYDIEQHRPQLEYEMFVQYVFYRQWFDLKKYANEAGIEIVGDIPIYVGIDSADVWTNKKCLLLDEKYNPTYVAGVPPDYFSKTGQRWGNPIYDWEYLKETDFQFWIDRLIWSTFLFDIVRIDHFRGFDTYWKIPVSCPTAEIGEWVEAPGYELFDMINKKIPDIHIVAEDLGDLREEVFELRDHYGLSGMKIVQFELDPYESNNDFKETQNTIVYTGTHDNQTLVGWYKNLSSYQKRKISQKFKKYKERKCTDRIIHAVFNSVADLVIFPVQDLLALDDAARINTPGTVGSPNWEWRLTSFDELKSVLPVYKKLIQKSKRKGNNLTIPN</sequence>
<dbReference type="Gene3D" id="3.20.20.80">
    <property type="entry name" value="Glycosidases"/>
    <property type="match status" value="1"/>
</dbReference>
<evidence type="ECO:0000256" key="7">
    <source>
        <dbReference type="ARBA" id="ARBA00023277"/>
    </source>
</evidence>
<dbReference type="NCBIfam" id="TIGR00217">
    <property type="entry name" value="malQ"/>
    <property type="match status" value="1"/>
</dbReference>
<organism evidence="11 12">
    <name type="scientific">Faecalitalea cylindroides T2-87</name>
    <dbReference type="NCBI Taxonomy" id="717960"/>
    <lineage>
        <taxon>Bacteria</taxon>
        <taxon>Bacillati</taxon>
        <taxon>Bacillota</taxon>
        <taxon>Erysipelotrichia</taxon>
        <taxon>Erysipelotrichales</taxon>
        <taxon>Erysipelotrichaceae</taxon>
        <taxon>Faecalitalea</taxon>
    </lineage>
</organism>
<keyword evidence="7 10" id="KW-0119">Carbohydrate metabolism</keyword>